<proteinExistence type="predicted"/>
<dbReference type="AlphaFoldDB" id="A0A672K717"/>
<evidence type="ECO:0000313" key="2">
    <source>
        <dbReference type="Proteomes" id="UP000472262"/>
    </source>
</evidence>
<organism evidence="1 2">
    <name type="scientific">Sinocyclocheilus grahami</name>
    <name type="common">Dianchi golden-line fish</name>
    <name type="synonym">Barbus grahami</name>
    <dbReference type="NCBI Taxonomy" id="75366"/>
    <lineage>
        <taxon>Eukaryota</taxon>
        <taxon>Metazoa</taxon>
        <taxon>Chordata</taxon>
        <taxon>Craniata</taxon>
        <taxon>Vertebrata</taxon>
        <taxon>Euteleostomi</taxon>
        <taxon>Actinopterygii</taxon>
        <taxon>Neopterygii</taxon>
        <taxon>Teleostei</taxon>
        <taxon>Ostariophysi</taxon>
        <taxon>Cypriniformes</taxon>
        <taxon>Cyprinidae</taxon>
        <taxon>Cyprininae</taxon>
        <taxon>Sinocyclocheilus</taxon>
    </lineage>
</organism>
<reference evidence="1" key="2">
    <citation type="submission" date="2025-09" db="UniProtKB">
        <authorList>
            <consortium name="Ensembl"/>
        </authorList>
    </citation>
    <scope>IDENTIFICATION</scope>
</reference>
<name>A0A672K717_SINGR</name>
<dbReference type="InParanoid" id="A0A672K717"/>
<sequence length="110" mass="12797">MVCLNNPVNSVLQCRTNYYIVFLCTAQCNLWYLNMYDSRAETFISDIYFTDWNLRGRLFGDTQPLESISVFLSEKRIPYSEAVQQNFQPCKQYIACKCFTDGGRAGSKWS</sequence>
<accession>A0A672K717</accession>
<reference evidence="1" key="1">
    <citation type="submission" date="2025-08" db="UniProtKB">
        <authorList>
            <consortium name="Ensembl"/>
        </authorList>
    </citation>
    <scope>IDENTIFICATION</scope>
</reference>
<protein>
    <submittedName>
        <fullName evidence="1">Uncharacterized protein</fullName>
    </submittedName>
</protein>
<dbReference type="Ensembl" id="ENSSGRT00000007626.1">
    <property type="protein sequence ID" value="ENSSGRP00000006989.1"/>
    <property type="gene ID" value="ENSSGRG00000004785.1"/>
</dbReference>
<keyword evidence="2" id="KW-1185">Reference proteome</keyword>
<dbReference type="Proteomes" id="UP000472262">
    <property type="component" value="Unassembled WGS sequence"/>
</dbReference>
<evidence type="ECO:0000313" key="1">
    <source>
        <dbReference type="Ensembl" id="ENSSGRP00000006989.1"/>
    </source>
</evidence>